<reference evidence="2" key="2">
    <citation type="journal article" date="2017" name="Genome Announc.">
        <title>Draft genome sequence of Paludibacter jiangxiensis NM7(T), a propionate-producing fermentative bacterium.</title>
        <authorList>
            <person name="Qiu Y.-L."/>
            <person name="Tourlousse D.M."/>
            <person name="Matsuura N."/>
            <person name="Ohashi A."/>
            <person name="Sekiguchi Y."/>
        </authorList>
    </citation>
    <scope>NUCLEOTIDE SEQUENCE [LARGE SCALE GENOMIC DNA]</scope>
    <source>
        <strain evidence="2">NM7</strain>
    </source>
</reference>
<evidence type="ECO:0000313" key="2">
    <source>
        <dbReference type="Proteomes" id="UP000076586"/>
    </source>
</evidence>
<organism evidence="1 2">
    <name type="scientific">Paludibacter jiangxiensis</name>
    <dbReference type="NCBI Taxonomy" id="681398"/>
    <lineage>
        <taxon>Bacteria</taxon>
        <taxon>Pseudomonadati</taxon>
        <taxon>Bacteroidota</taxon>
        <taxon>Bacteroidia</taxon>
        <taxon>Bacteroidales</taxon>
        <taxon>Paludibacteraceae</taxon>
        <taxon>Paludibacter</taxon>
    </lineage>
</organism>
<accession>A0A171ANH1</accession>
<keyword evidence="2" id="KW-1185">Reference proteome</keyword>
<gene>
    <name evidence="1" type="ORF">PJIAN_4572</name>
</gene>
<dbReference type="STRING" id="681398.PJIAN_4572"/>
<sequence length="324" mass="37524">MKNLLNKRLISAIEECIPEGQSTASFLADILSTGKEAVYRRLRGDVLFSFDEVAKISRTLNLSLDNIVGANNADKVLVELSIMKSPNMIENFKQMMLNTTRHIERISTYPNSESRVAFNILPWSFYLNYDNLARFSIYKWVYQRNINSDTLHFSDFSLPSGIKECNQKYVFAFREIKNSCVILDWSVFIAFIKDIDYFVKLGLIARPDLLLIQEELLSLLNEIEGFTVSGRYANGNTISIYLSNIEFETPYVHLKSDSYECCHIRIFSINGINSENSEICQEQKRWIETLKRYSTLITQSGEIQRAEYFKTQREHIKKMSTVLA</sequence>
<proteinExistence type="predicted"/>
<evidence type="ECO:0008006" key="3">
    <source>
        <dbReference type="Google" id="ProtNLM"/>
    </source>
</evidence>
<dbReference type="OrthoDB" id="1098026at2"/>
<dbReference type="Proteomes" id="UP000076586">
    <property type="component" value="Unassembled WGS sequence"/>
</dbReference>
<name>A0A171ANH1_9BACT</name>
<comment type="caution">
    <text evidence="1">The sequence shown here is derived from an EMBL/GenBank/DDBJ whole genome shotgun (WGS) entry which is preliminary data.</text>
</comment>
<dbReference type="EMBL" id="BDCR01000004">
    <property type="protein sequence ID" value="GAT64029.1"/>
    <property type="molecule type" value="Genomic_DNA"/>
</dbReference>
<evidence type="ECO:0000313" key="1">
    <source>
        <dbReference type="EMBL" id="GAT64029.1"/>
    </source>
</evidence>
<dbReference type="RefSeq" id="WP_068705758.1">
    <property type="nucleotide sequence ID" value="NZ_BDCR01000004.1"/>
</dbReference>
<protein>
    <recommendedName>
        <fullName evidence="3">BetR domain-containing protein</fullName>
    </recommendedName>
</protein>
<reference evidence="2" key="1">
    <citation type="submission" date="2016-04" db="EMBL/GenBank/DDBJ databases">
        <title>Draft genome sequence of Paludibacter jiangxiensis strain NM7.</title>
        <authorList>
            <person name="Qiu Y."/>
            <person name="Matsuura N."/>
            <person name="Ohashi A."/>
            <person name="Tourlousse M.D."/>
            <person name="Sekiguchi Y."/>
        </authorList>
    </citation>
    <scope>NUCLEOTIDE SEQUENCE [LARGE SCALE GENOMIC DNA]</scope>
    <source>
        <strain evidence="2">NM7</strain>
    </source>
</reference>
<dbReference type="AlphaFoldDB" id="A0A171ANH1"/>